<dbReference type="InterPro" id="IPR036291">
    <property type="entry name" value="NAD(P)-bd_dom_sf"/>
</dbReference>
<protein>
    <submittedName>
        <fullName evidence="2">Short subunit dehydrogenase-like uncharacterized protein</fullName>
    </submittedName>
</protein>
<dbReference type="PANTHER" id="PTHR43781">
    <property type="entry name" value="SACCHAROPINE DEHYDROGENASE"/>
    <property type="match status" value="1"/>
</dbReference>
<dbReference type="InterPro" id="IPR005097">
    <property type="entry name" value="Sacchrp_dh_NADP-bd"/>
</dbReference>
<gene>
    <name evidence="2" type="ORF">HNQ58_000083</name>
</gene>
<evidence type="ECO:0000259" key="1">
    <source>
        <dbReference type="Pfam" id="PF03435"/>
    </source>
</evidence>
<feature type="domain" description="Saccharopine dehydrogenase NADP binding" evidence="1">
    <location>
        <begin position="4"/>
        <end position="98"/>
    </location>
</feature>
<reference evidence="2 3" key="1">
    <citation type="submission" date="2020-08" db="EMBL/GenBank/DDBJ databases">
        <title>Genomic Encyclopedia of Type Strains, Phase IV (KMG-IV): sequencing the most valuable type-strain genomes for metagenomic binning, comparative biology and taxonomic classification.</title>
        <authorList>
            <person name="Goeker M."/>
        </authorList>
    </citation>
    <scope>NUCLEOTIDE SEQUENCE [LARGE SCALE GENOMIC DNA]</scope>
    <source>
        <strain evidence="2 3">DSM 25897</strain>
    </source>
</reference>
<dbReference type="SUPFAM" id="SSF51735">
    <property type="entry name" value="NAD(P)-binding Rossmann-fold domains"/>
    <property type="match status" value="1"/>
</dbReference>
<dbReference type="RefSeq" id="WP_183946808.1">
    <property type="nucleotide sequence ID" value="NZ_JACHHX010000001.1"/>
</dbReference>
<evidence type="ECO:0000313" key="3">
    <source>
        <dbReference type="Proteomes" id="UP000519004"/>
    </source>
</evidence>
<dbReference type="Gene3D" id="3.40.50.720">
    <property type="entry name" value="NAD(P)-binding Rossmann-like Domain"/>
    <property type="match status" value="1"/>
</dbReference>
<keyword evidence="3" id="KW-1185">Reference proteome</keyword>
<comment type="caution">
    <text evidence="2">The sequence shown here is derived from an EMBL/GenBank/DDBJ whole genome shotgun (WGS) entry which is preliminary data.</text>
</comment>
<organism evidence="2 3">
    <name type="scientific">Rehaibacterium terrae</name>
    <dbReference type="NCBI Taxonomy" id="1341696"/>
    <lineage>
        <taxon>Bacteria</taxon>
        <taxon>Pseudomonadati</taxon>
        <taxon>Pseudomonadota</taxon>
        <taxon>Gammaproteobacteria</taxon>
        <taxon>Lysobacterales</taxon>
        <taxon>Lysobacteraceae</taxon>
        <taxon>Rehaibacterium</taxon>
    </lineage>
</organism>
<evidence type="ECO:0000313" key="2">
    <source>
        <dbReference type="EMBL" id="MBB5014212.1"/>
    </source>
</evidence>
<dbReference type="PANTHER" id="PTHR43781:SF1">
    <property type="entry name" value="SACCHAROPINE DEHYDROGENASE"/>
    <property type="match status" value="1"/>
</dbReference>
<accession>A0A7W7XYB0</accession>
<dbReference type="Proteomes" id="UP000519004">
    <property type="component" value="Unassembled WGS sequence"/>
</dbReference>
<name>A0A7W7XYB0_9GAMM</name>
<dbReference type="Pfam" id="PF03435">
    <property type="entry name" value="Sacchrp_dh_NADP"/>
    <property type="match status" value="1"/>
</dbReference>
<proteinExistence type="predicted"/>
<sequence>MDWMIYGANGYTGRLIAHEAARRGLRPVLAGRDAAAVERLATLLGLPWRAFALDNDAAVREGLNHIGLLLNCAGPFSATCAPMLRGCLAARAHYLDITGEIDVFEHCHMAHADAKLADIVVLPGAGFDVVPTDCLAAILKRDLPDADTLVLAFEAGGGPSPGTAATSVEGLGKGGRVRKQGQVRRVPLAWKVRQFERDGEARTAVTIPWGDVYTAYLSTGIPDIEVYMVVPPATVARLRRLRLLGPLLGWGPVQALLKRQVRKKVRGPSEQARERTGCVIWGIARNAAGRSVQRILRTPNGYDLTVSAALGIVEHLLRQSPPPPGGFYTPSKLMGADFVLGLPGVRLEEAVLASPGA</sequence>
<dbReference type="EMBL" id="JACHHX010000001">
    <property type="protein sequence ID" value="MBB5014212.1"/>
    <property type="molecule type" value="Genomic_DNA"/>
</dbReference>
<dbReference type="AlphaFoldDB" id="A0A7W7XYB0"/>